<keyword evidence="5" id="KW-0238">DNA-binding</keyword>
<dbReference type="HOGENOM" id="CLU_078295_3_0_1"/>
<gene>
    <name evidence="10" type="primary">TBLA0G01890</name>
    <name evidence="10" type="ORF">TBLA_0G01890</name>
</gene>
<evidence type="ECO:0000256" key="2">
    <source>
        <dbReference type="ARBA" id="ARBA00004286"/>
    </source>
</evidence>
<dbReference type="GO" id="GO:0000070">
    <property type="term" value="P:mitotic sister chromatid segregation"/>
    <property type="evidence" value="ECO:0007669"/>
    <property type="project" value="EnsemblFungi"/>
</dbReference>
<dbReference type="SUPFAM" id="SSF47113">
    <property type="entry name" value="Histone-fold"/>
    <property type="match status" value="1"/>
</dbReference>
<feature type="region of interest" description="Disordered" evidence="8">
    <location>
        <begin position="45"/>
        <end position="112"/>
    </location>
</feature>
<feature type="domain" description="Core Histone H2A/H2B/H3" evidence="9">
    <location>
        <begin position="137"/>
        <end position="226"/>
    </location>
</feature>
<dbReference type="GO" id="GO:0005777">
    <property type="term" value="C:peroxisome"/>
    <property type="evidence" value="ECO:0007669"/>
    <property type="project" value="EnsemblFungi"/>
</dbReference>
<dbReference type="InterPro" id="IPR009072">
    <property type="entry name" value="Histone-fold"/>
</dbReference>
<name>I2H6Y0_HENB6</name>
<reference evidence="10 11" key="1">
    <citation type="journal article" date="2011" name="Proc. Natl. Acad. Sci. U.S.A.">
        <title>Evolutionary erosion of yeast sex chromosomes by mating-type switching accidents.</title>
        <authorList>
            <person name="Gordon J.L."/>
            <person name="Armisen D."/>
            <person name="Proux-Wera E."/>
            <person name="Oheigeartaigh S.S."/>
            <person name="Byrne K.P."/>
            <person name="Wolfe K.H."/>
        </authorList>
    </citation>
    <scope>NUCLEOTIDE SEQUENCE [LARGE SCALE GENOMIC DNA]</scope>
    <source>
        <strain evidence="11">ATCC 34711 / CBS 6284 / DSM 70876 / NBRC 10599 / NRRL Y-10934 / UCD 77-7</strain>
    </source>
</reference>
<dbReference type="GO" id="GO:0005634">
    <property type="term" value="C:nucleus"/>
    <property type="evidence" value="ECO:0007669"/>
    <property type="project" value="UniProtKB-SubCell"/>
</dbReference>
<proteinExistence type="inferred from homology"/>
<keyword evidence="7" id="KW-0544">Nucleosome core</keyword>
<dbReference type="GO" id="GO:0030527">
    <property type="term" value="F:structural constituent of chromatin"/>
    <property type="evidence" value="ECO:0007669"/>
    <property type="project" value="InterPro"/>
</dbReference>
<dbReference type="GO" id="GO:0051382">
    <property type="term" value="P:kinetochore assembly"/>
    <property type="evidence" value="ECO:0007669"/>
    <property type="project" value="EnsemblFungi"/>
</dbReference>
<dbReference type="InParanoid" id="I2H6Y0"/>
<dbReference type="RefSeq" id="XP_004181651.1">
    <property type="nucleotide sequence ID" value="XM_004181603.1"/>
</dbReference>
<dbReference type="EMBL" id="HE806322">
    <property type="protein sequence ID" value="CCH62132.1"/>
    <property type="molecule type" value="Genomic_DNA"/>
</dbReference>
<dbReference type="KEGG" id="tbl:TBLA_0G01890"/>
<dbReference type="Gene3D" id="1.10.20.10">
    <property type="entry name" value="Histone, subunit A"/>
    <property type="match status" value="1"/>
</dbReference>
<keyword evidence="11" id="KW-1185">Reference proteome</keyword>
<dbReference type="InterPro" id="IPR000164">
    <property type="entry name" value="Histone_H3/CENP-A"/>
</dbReference>
<dbReference type="GO" id="GO:0046982">
    <property type="term" value="F:protein heterodimerization activity"/>
    <property type="evidence" value="ECO:0007669"/>
    <property type="project" value="InterPro"/>
</dbReference>
<dbReference type="Proteomes" id="UP000002866">
    <property type="component" value="Chromosome 7"/>
</dbReference>
<dbReference type="GO" id="GO:0019237">
    <property type="term" value="F:centromeric DNA binding"/>
    <property type="evidence" value="ECO:0007669"/>
    <property type="project" value="EnsemblFungi"/>
</dbReference>
<feature type="compositionally biased region" description="Low complexity" evidence="8">
    <location>
        <begin position="48"/>
        <end position="63"/>
    </location>
</feature>
<sequence>MSQRTISNINRLNDEQTLLNQRAAQFLQRNIQGRRLFQRYKETKRFENSNSNPNSNPNSNSNPYPYPNPNTHRGDDSNDNGDSNDDSDQEYITPATTKTKLKPIPNATYSPPHRSRLQELRAIAKTRKNVRKIFTPSQLAEYEIKKYQRSTELLMSKIPFARLVKEVTDEFTLDEQQFRWQSMAILALQEASEAYLVGLLDHTNLLALHARRITIMKKDMQLARRIRGQFI</sequence>
<evidence type="ECO:0000256" key="3">
    <source>
        <dbReference type="ARBA" id="ARBA00010343"/>
    </source>
</evidence>
<comment type="similarity">
    <text evidence="3">Belongs to the histone H3 family.</text>
</comment>
<dbReference type="GO" id="GO:0030543">
    <property type="term" value="P:2-micrometer plasmid partitioning"/>
    <property type="evidence" value="ECO:0007669"/>
    <property type="project" value="EnsemblFungi"/>
</dbReference>
<organism evidence="10 11">
    <name type="scientific">Henningerozyma blattae (strain ATCC 34711 / CBS 6284 / DSM 70876 / NBRC 10599 / NRRL Y-10934 / UCD 77-7)</name>
    <name type="common">Yeast</name>
    <name type="synonym">Tetrapisispora blattae</name>
    <dbReference type="NCBI Taxonomy" id="1071380"/>
    <lineage>
        <taxon>Eukaryota</taxon>
        <taxon>Fungi</taxon>
        <taxon>Dikarya</taxon>
        <taxon>Ascomycota</taxon>
        <taxon>Saccharomycotina</taxon>
        <taxon>Saccharomycetes</taxon>
        <taxon>Saccharomycetales</taxon>
        <taxon>Saccharomycetaceae</taxon>
        <taxon>Henningerozyma</taxon>
    </lineage>
</organism>
<evidence type="ECO:0000259" key="9">
    <source>
        <dbReference type="Pfam" id="PF00125"/>
    </source>
</evidence>
<feature type="compositionally biased region" description="Acidic residues" evidence="8">
    <location>
        <begin position="77"/>
        <end position="89"/>
    </location>
</feature>
<evidence type="ECO:0000256" key="6">
    <source>
        <dbReference type="ARBA" id="ARBA00023242"/>
    </source>
</evidence>
<evidence type="ECO:0000256" key="8">
    <source>
        <dbReference type="SAM" id="MobiDB-lite"/>
    </source>
</evidence>
<dbReference type="GeneID" id="14497264"/>
<evidence type="ECO:0000256" key="1">
    <source>
        <dbReference type="ARBA" id="ARBA00004123"/>
    </source>
</evidence>
<dbReference type="GO" id="GO:0005729">
    <property type="term" value="C:2-micrometer circle DNA"/>
    <property type="evidence" value="ECO:0007669"/>
    <property type="project" value="EnsemblFungi"/>
</dbReference>
<dbReference type="PROSITE" id="PS00959">
    <property type="entry name" value="HISTONE_H3_2"/>
    <property type="match status" value="1"/>
</dbReference>
<dbReference type="GO" id="GO:0061644">
    <property type="term" value="P:protein localization to CENP-A containing chromatin"/>
    <property type="evidence" value="ECO:0007669"/>
    <property type="project" value="EnsemblFungi"/>
</dbReference>
<dbReference type="GO" id="GO:0043505">
    <property type="term" value="C:CENP-A containing nucleosome"/>
    <property type="evidence" value="ECO:0007669"/>
    <property type="project" value="EnsemblFungi"/>
</dbReference>
<dbReference type="CDD" id="cd22911">
    <property type="entry name" value="HFD_H3"/>
    <property type="match status" value="1"/>
</dbReference>
<dbReference type="eggNOG" id="KOG1745">
    <property type="taxonomic scope" value="Eukaryota"/>
</dbReference>
<evidence type="ECO:0000313" key="10">
    <source>
        <dbReference type="EMBL" id="CCH62132.1"/>
    </source>
</evidence>
<dbReference type="FunFam" id="1.10.20.10:FF:000085">
    <property type="entry name" value="Histone H3.2"/>
    <property type="match status" value="1"/>
</dbReference>
<dbReference type="FunCoup" id="I2H6Y0">
    <property type="interactions" value="394"/>
</dbReference>
<evidence type="ECO:0000256" key="4">
    <source>
        <dbReference type="ARBA" id="ARBA00022454"/>
    </source>
</evidence>
<keyword evidence="4" id="KW-0158">Chromosome</keyword>
<keyword evidence="6" id="KW-0539">Nucleus</keyword>
<dbReference type="GO" id="GO:0000776">
    <property type="term" value="C:kinetochore"/>
    <property type="evidence" value="ECO:0007669"/>
    <property type="project" value="EnsemblFungi"/>
</dbReference>
<protein>
    <recommendedName>
        <fullName evidence="9">Core Histone H2A/H2B/H3 domain-containing protein</fullName>
    </recommendedName>
</protein>
<evidence type="ECO:0000313" key="11">
    <source>
        <dbReference type="Proteomes" id="UP000002866"/>
    </source>
</evidence>
<dbReference type="SMART" id="SM00428">
    <property type="entry name" value="H3"/>
    <property type="match status" value="1"/>
</dbReference>
<dbReference type="InterPro" id="IPR007125">
    <property type="entry name" value="H2A/H2B/H3"/>
</dbReference>
<comment type="subcellular location">
    <subcellularLocation>
        <location evidence="2">Chromosome</location>
    </subcellularLocation>
    <subcellularLocation>
        <location evidence="1">Nucleus</location>
    </subcellularLocation>
</comment>
<dbReference type="OrthoDB" id="842664at2759"/>
<accession>I2H6Y0</accession>
<dbReference type="Pfam" id="PF00125">
    <property type="entry name" value="Histone"/>
    <property type="match status" value="1"/>
</dbReference>
<dbReference type="AlphaFoldDB" id="I2H6Y0"/>
<evidence type="ECO:0000256" key="7">
    <source>
        <dbReference type="ARBA" id="ARBA00023269"/>
    </source>
</evidence>
<evidence type="ECO:0000256" key="5">
    <source>
        <dbReference type="ARBA" id="ARBA00023125"/>
    </source>
</evidence>
<dbReference type="PANTHER" id="PTHR11426">
    <property type="entry name" value="HISTONE H3"/>
    <property type="match status" value="1"/>
</dbReference>
<dbReference type="STRING" id="1071380.I2H6Y0"/>